<keyword evidence="10 13" id="KW-0472">Membrane</keyword>
<keyword evidence="11" id="KW-0407">Ion channel</keyword>
<dbReference type="Pfam" id="PF06736">
    <property type="entry name" value="TMEM175"/>
    <property type="match status" value="1"/>
</dbReference>
<evidence type="ECO:0000256" key="3">
    <source>
        <dbReference type="ARBA" id="ARBA00022448"/>
    </source>
</evidence>
<comment type="catalytic activity">
    <reaction evidence="12">
        <text>K(+)(in) = K(+)(out)</text>
        <dbReference type="Rhea" id="RHEA:29463"/>
        <dbReference type="ChEBI" id="CHEBI:29103"/>
    </reaction>
</comment>
<evidence type="ECO:0000256" key="4">
    <source>
        <dbReference type="ARBA" id="ARBA00022538"/>
    </source>
</evidence>
<evidence type="ECO:0000256" key="1">
    <source>
        <dbReference type="ARBA" id="ARBA00004141"/>
    </source>
</evidence>
<gene>
    <name evidence="14" type="ORF">NFRAN_2627</name>
</gene>
<feature type="transmembrane region" description="Helical" evidence="13">
    <location>
        <begin position="191"/>
        <end position="209"/>
    </location>
</feature>
<comment type="similarity">
    <text evidence="2">Belongs to the TMEM175 family.</text>
</comment>
<feature type="transmembrane region" description="Helical" evidence="13">
    <location>
        <begin position="12"/>
        <end position="31"/>
    </location>
</feature>
<feature type="transmembrane region" description="Helical" evidence="13">
    <location>
        <begin position="166"/>
        <end position="185"/>
    </location>
</feature>
<keyword evidence="8 13" id="KW-1133">Transmembrane helix</keyword>
<dbReference type="PANTHER" id="PTHR31462:SF5">
    <property type="entry name" value="ENDOSOMAL_LYSOSOMAL PROTON CHANNEL TMEM175"/>
    <property type="match status" value="1"/>
</dbReference>
<dbReference type="GO" id="GO:0005267">
    <property type="term" value="F:potassium channel activity"/>
    <property type="evidence" value="ECO:0007669"/>
    <property type="project" value="UniProtKB-KW"/>
</dbReference>
<keyword evidence="4" id="KW-0633">Potassium transport</keyword>
<keyword evidence="5 13" id="KW-0812">Transmembrane</keyword>
<organism evidence="14 15">
    <name type="scientific">Candidatus Nitrosocosmicus franklandianus</name>
    <dbReference type="NCBI Taxonomy" id="1798806"/>
    <lineage>
        <taxon>Archaea</taxon>
        <taxon>Nitrososphaerota</taxon>
        <taxon>Nitrososphaeria</taxon>
        <taxon>Nitrososphaerales</taxon>
        <taxon>Nitrososphaeraceae</taxon>
        <taxon>Candidatus Nitrosocosmicus</taxon>
    </lineage>
</organism>
<keyword evidence="6" id="KW-0631">Potassium channel</keyword>
<evidence type="ECO:0000256" key="7">
    <source>
        <dbReference type="ARBA" id="ARBA00022958"/>
    </source>
</evidence>
<evidence type="ECO:0000313" key="15">
    <source>
        <dbReference type="Proteomes" id="UP000294299"/>
    </source>
</evidence>
<dbReference type="EMBL" id="LR216287">
    <property type="protein sequence ID" value="VFJ14949.1"/>
    <property type="molecule type" value="Genomic_DNA"/>
</dbReference>
<evidence type="ECO:0000256" key="10">
    <source>
        <dbReference type="ARBA" id="ARBA00023136"/>
    </source>
</evidence>
<evidence type="ECO:0000256" key="9">
    <source>
        <dbReference type="ARBA" id="ARBA00023065"/>
    </source>
</evidence>
<dbReference type="KEGG" id="nfn:NFRAN_2627"/>
<evidence type="ECO:0000256" key="11">
    <source>
        <dbReference type="ARBA" id="ARBA00023303"/>
    </source>
</evidence>
<sequence length="220" mass="25042">MVNIYGISKFHIKIFTDAVFGVAITMLAVELKVPHLGTGTTLLGSGEFGEIATTFVSYLTTFVILGTYWITYHAVFNPIRRTTDLMIWLNLSFLMLIAIIPFSIRLMNEYNNQHSFIFYSVIQILTGLVLFLMWKHAMKKQLVIADEKEKDGKETRLNATIIQLTYIRTAIIPTAYLVSMAISFIDPDIATIFPLIIIVPVSILLRLRYKNHAQLHAQEV</sequence>
<dbReference type="OrthoDB" id="10769at2157"/>
<evidence type="ECO:0000256" key="5">
    <source>
        <dbReference type="ARBA" id="ARBA00022692"/>
    </source>
</evidence>
<evidence type="ECO:0000256" key="6">
    <source>
        <dbReference type="ARBA" id="ARBA00022826"/>
    </source>
</evidence>
<accession>A0A484IFL4</accession>
<dbReference type="GO" id="GO:0016020">
    <property type="term" value="C:membrane"/>
    <property type="evidence" value="ECO:0007669"/>
    <property type="project" value="UniProtKB-SubCell"/>
</dbReference>
<keyword evidence="9" id="KW-0406">Ion transport</keyword>
<proteinExistence type="inferred from homology"/>
<dbReference type="PANTHER" id="PTHR31462">
    <property type="entry name" value="ENDOSOMAL/LYSOSOMAL POTASSIUM CHANNEL TMEM175"/>
    <property type="match status" value="1"/>
</dbReference>
<feature type="transmembrane region" description="Helical" evidence="13">
    <location>
        <begin position="51"/>
        <end position="75"/>
    </location>
</feature>
<evidence type="ECO:0000256" key="2">
    <source>
        <dbReference type="ARBA" id="ARBA00006920"/>
    </source>
</evidence>
<dbReference type="Proteomes" id="UP000294299">
    <property type="component" value="Chromosome NFRAN"/>
</dbReference>
<keyword evidence="7" id="KW-0630">Potassium</keyword>
<evidence type="ECO:0000313" key="14">
    <source>
        <dbReference type="EMBL" id="VFJ14949.1"/>
    </source>
</evidence>
<dbReference type="InterPro" id="IPR010617">
    <property type="entry name" value="TMEM175-like"/>
</dbReference>
<evidence type="ECO:0000256" key="8">
    <source>
        <dbReference type="ARBA" id="ARBA00022989"/>
    </source>
</evidence>
<feature type="transmembrane region" description="Helical" evidence="13">
    <location>
        <begin position="87"/>
        <end position="104"/>
    </location>
</feature>
<reference evidence="14 15" key="1">
    <citation type="submission" date="2019-02" db="EMBL/GenBank/DDBJ databases">
        <authorList>
            <person name="Lehtovirta-Morley E L."/>
        </authorList>
    </citation>
    <scope>NUCLEOTIDE SEQUENCE [LARGE SCALE GENOMIC DNA]</scope>
    <source>
        <strain evidence="14">NFRAN1</strain>
    </source>
</reference>
<feature type="transmembrane region" description="Helical" evidence="13">
    <location>
        <begin position="116"/>
        <end position="134"/>
    </location>
</feature>
<comment type="subcellular location">
    <subcellularLocation>
        <location evidence="1">Membrane</location>
        <topology evidence="1">Multi-pass membrane protein</topology>
    </subcellularLocation>
</comment>
<dbReference type="GeneID" id="39421780"/>
<keyword evidence="3" id="KW-0813">Transport</keyword>
<evidence type="ECO:0000256" key="12">
    <source>
        <dbReference type="ARBA" id="ARBA00034430"/>
    </source>
</evidence>
<dbReference type="GO" id="GO:0015252">
    <property type="term" value="F:proton channel activity"/>
    <property type="evidence" value="ECO:0007669"/>
    <property type="project" value="InterPro"/>
</dbReference>
<evidence type="ECO:0000256" key="13">
    <source>
        <dbReference type="SAM" id="Phobius"/>
    </source>
</evidence>
<protein>
    <recommendedName>
        <fullName evidence="16">DUF1211 domain-containing protein</fullName>
    </recommendedName>
</protein>
<dbReference type="RefSeq" id="WP_134485005.1">
    <property type="nucleotide sequence ID" value="NZ_LR216287.1"/>
</dbReference>
<keyword evidence="15" id="KW-1185">Reference proteome</keyword>
<dbReference type="AlphaFoldDB" id="A0A484IFL4"/>
<name>A0A484IFL4_9ARCH</name>
<evidence type="ECO:0008006" key="16">
    <source>
        <dbReference type="Google" id="ProtNLM"/>
    </source>
</evidence>